<feature type="domain" description="CCHC-type" evidence="3">
    <location>
        <begin position="135"/>
        <end position="148"/>
    </location>
</feature>
<reference evidence="4 5" key="1">
    <citation type="submission" date="2015-04" db="EMBL/GenBank/DDBJ databases">
        <title>Lasius niger genome sequencing.</title>
        <authorList>
            <person name="Konorov E.A."/>
            <person name="Nikitin M.A."/>
            <person name="Kirill M.V."/>
            <person name="Chang P."/>
        </authorList>
    </citation>
    <scope>NUCLEOTIDE SEQUENCE [LARGE SCALE GENOMIC DNA]</scope>
    <source>
        <tissue evidence="4">Whole</tissue>
    </source>
</reference>
<name>A0A0J7KI87_LASNI</name>
<dbReference type="PROSITE" id="PS50158">
    <property type="entry name" value="ZF_CCHC"/>
    <property type="match status" value="1"/>
</dbReference>
<comment type="caution">
    <text evidence="4">The sequence shown here is derived from an EMBL/GenBank/DDBJ whole genome shotgun (WGS) entry which is preliminary data.</text>
</comment>
<dbReference type="Proteomes" id="UP000036403">
    <property type="component" value="Unassembled WGS sequence"/>
</dbReference>
<evidence type="ECO:0000313" key="4">
    <source>
        <dbReference type="EMBL" id="KMQ90133.1"/>
    </source>
</evidence>
<dbReference type="SMART" id="SM00343">
    <property type="entry name" value="ZnF_C2HC"/>
    <property type="match status" value="2"/>
</dbReference>
<evidence type="ECO:0000256" key="2">
    <source>
        <dbReference type="SAM" id="MobiDB-lite"/>
    </source>
</evidence>
<dbReference type="InterPro" id="IPR001878">
    <property type="entry name" value="Znf_CCHC"/>
</dbReference>
<dbReference type="SUPFAM" id="SSF57756">
    <property type="entry name" value="Retrovirus zinc finger-like domains"/>
    <property type="match status" value="1"/>
</dbReference>
<accession>A0A0J7KI87</accession>
<evidence type="ECO:0000313" key="5">
    <source>
        <dbReference type="Proteomes" id="UP000036403"/>
    </source>
</evidence>
<feature type="region of interest" description="Disordered" evidence="2">
    <location>
        <begin position="164"/>
        <end position="208"/>
    </location>
</feature>
<dbReference type="GO" id="GO:0008270">
    <property type="term" value="F:zinc ion binding"/>
    <property type="evidence" value="ECO:0007669"/>
    <property type="project" value="UniProtKB-KW"/>
</dbReference>
<dbReference type="Gene3D" id="4.10.60.10">
    <property type="entry name" value="Zinc finger, CCHC-type"/>
    <property type="match status" value="1"/>
</dbReference>
<dbReference type="AlphaFoldDB" id="A0A0J7KI87"/>
<dbReference type="GO" id="GO:0003676">
    <property type="term" value="F:nucleic acid binding"/>
    <property type="evidence" value="ECO:0007669"/>
    <property type="project" value="InterPro"/>
</dbReference>
<keyword evidence="1" id="KW-0863">Zinc-finger</keyword>
<evidence type="ECO:0000259" key="3">
    <source>
        <dbReference type="PROSITE" id="PS50158"/>
    </source>
</evidence>
<protein>
    <submittedName>
        <fullName evidence="4">Gag protein</fullName>
    </submittedName>
</protein>
<organism evidence="4 5">
    <name type="scientific">Lasius niger</name>
    <name type="common">Black garden ant</name>
    <dbReference type="NCBI Taxonomy" id="67767"/>
    <lineage>
        <taxon>Eukaryota</taxon>
        <taxon>Metazoa</taxon>
        <taxon>Ecdysozoa</taxon>
        <taxon>Arthropoda</taxon>
        <taxon>Hexapoda</taxon>
        <taxon>Insecta</taxon>
        <taxon>Pterygota</taxon>
        <taxon>Neoptera</taxon>
        <taxon>Endopterygota</taxon>
        <taxon>Hymenoptera</taxon>
        <taxon>Apocrita</taxon>
        <taxon>Aculeata</taxon>
        <taxon>Formicoidea</taxon>
        <taxon>Formicidae</taxon>
        <taxon>Formicinae</taxon>
        <taxon>Lasius</taxon>
        <taxon>Lasius</taxon>
    </lineage>
</organism>
<keyword evidence="1" id="KW-0862">Zinc</keyword>
<keyword evidence="5" id="KW-1185">Reference proteome</keyword>
<dbReference type="InterPro" id="IPR036875">
    <property type="entry name" value="Znf_CCHC_sf"/>
</dbReference>
<dbReference type="OrthoDB" id="7555146at2759"/>
<dbReference type="EMBL" id="LBMM01006994">
    <property type="protein sequence ID" value="KMQ90133.1"/>
    <property type="molecule type" value="Genomic_DNA"/>
</dbReference>
<evidence type="ECO:0000256" key="1">
    <source>
        <dbReference type="PROSITE-ProRule" id="PRU00047"/>
    </source>
</evidence>
<proteinExistence type="predicted"/>
<sequence>MKADLFAGRLREVIGTVEGVKVARPVRLAEIRIHGLDESIKTPEIVAEVARIGGCEASDVQTGEIRFSPKGLGTLWVKCPLAAADKVAREGKIRAGWLMARVELLKARPLQCFRCLGRGRVQAKCSSKTDRSGCCYNCGSNGHKAINCTARTRCVIWAEAGRPSGHRVGGKDCAPKRGPSGQGENKPQGKEKATKEGGQQVIAKRREA</sequence>
<gene>
    <name evidence="4" type="ORF">RF55_10138</name>
</gene>
<keyword evidence="1" id="KW-0479">Metal-binding</keyword>
<dbReference type="PaxDb" id="67767-A0A0J7KI87"/>